<accession>A0A0U2QRK4</accession>
<sequence>MAARRNFFQMREYLGNCSETLLTGIGGACFRHWKLALQGINRDDLHFIAPA</sequence>
<protein>
    <submittedName>
        <fullName evidence="1">Uncharacterized protein</fullName>
    </submittedName>
</protein>
<dbReference type="AlphaFoldDB" id="A0A0U2QRK4"/>
<reference evidence="1" key="1">
    <citation type="submission" date="2015-10" db="EMBL/GenBank/DDBJ databases">
        <title>Comparative analysis of sym-gene organization in Rhizobium leguminosarum bv. viciae strains, isolated from different host plants and demonstrating clear differences in symbiotic specificity.</title>
        <authorList>
            <person name="Chirak E.R."/>
            <person name="Kimeklis A.K."/>
            <person name="Andronov E.E."/>
        </authorList>
    </citation>
    <scope>NUCLEOTIDE SEQUENCE</scope>
    <source>
        <strain evidence="1">Vaf12</strain>
    </source>
</reference>
<dbReference type="EMBL" id="KT944070">
    <property type="protein sequence ID" value="ALU64418.1"/>
    <property type="molecule type" value="Genomic_DNA"/>
</dbReference>
<proteinExistence type="predicted"/>
<evidence type="ECO:0000313" key="1">
    <source>
        <dbReference type="EMBL" id="ALU64418.1"/>
    </source>
</evidence>
<name>A0A0U2QRK4_RHILV</name>
<organism evidence="1">
    <name type="scientific">Rhizobium leguminosarum bv. viciae</name>
    <dbReference type="NCBI Taxonomy" id="387"/>
    <lineage>
        <taxon>Bacteria</taxon>
        <taxon>Pseudomonadati</taxon>
        <taxon>Pseudomonadota</taxon>
        <taxon>Alphaproteobacteria</taxon>
        <taxon>Hyphomicrobiales</taxon>
        <taxon>Rhizobiaceae</taxon>
        <taxon>Rhizobium/Agrobacterium group</taxon>
        <taxon>Rhizobium</taxon>
    </lineage>
</organism>